<proteinExistence type="predicted"/>
<protein>
    <recommendedName>
        <fullName evidence="3">Integrase zinc-binding domain-containing protein</fullName>
    </recommendedName>
</protein>
<gene>
    <name evidence="1" type="ORF">POM88_029617</name>
</gene>
<evidence type="ECO:0000313" key="2">
    <source>
        <dbReference type="Proteomes" id="UP001237642"/>
    </source>
</evidence>
<dbReference type="Proteomes" id="UP001237642">
    <property type="component" value="Unassembled WGS sequence"/>
</dbReference>
<reference evidence="1" key="2">
    <citation type="submission" date="2023-05" db="EMBL/GenBank/DDBJ databases">
        <authorList>
            <person name="Schelkunov M.I."/>
        </authorList>
    </citation>
    <scope>NUCLEOTIDE SEQUENCE</scope>
    <source>
        <strain evidence="1">Hsosn_3</strain>
        <tissue evidence="1">Leaf</tissue>
    </source>
</reference>
<organism evidence="1 2">
    <name type="scientific">Heracleum sosnowskyi</name>
    <dbReference type="NCBI Taxonomy" id="360622"/>
    <lineage>
        <taxon>Eukaryota</taxon>
        <taxon>Viridiplantae</taxon>
        <taxon>Streptophyta</taxon>
        <taxon>Embryophyta</taxon>
        <taxon>Tracheophyta</taxon>
        <taxon>Spermatophyta</taxon>
        <taxon>Magnoliopsida</taxon>
        <taxon>eudicotyledons</taxon>
        <taxon>Gunneridae</taxon>
        <taxon>Pentapetalae</taxon>
        <taxon>asterids</taxon>
        <taxon>campanulids</taxon>
        <taxon>Apiales</taxon>
        <taxon>Apiaceae</taxon>
        <taxon>Apioideae</taxon>
        <taxon>apioid superclade</taxon>
        <taxon>Tordylieae</taxon>
        <taxon>Tordyliinae</taxon>
        <taxon>Heracleum</taxon>
    </lineage>
</organism>
<sequence length="239" mass="27362">MACTDNGAQNNVVDALSRKVAVKEFVNALTMVNSDFVELIRTLSGSDETYKKLMKDVRESIIRKYWIKNGLLHAKGNMLYVPCGGNLRLKILWESHDSKWDGHPGVERIAQFCYNLQRSSSPGHSPFEMVLGVQPRTPNEAAIQRTGGNCPTVYRRHKLFEDARDSLSQTQYRMRKYVDKKRRPLEFQVGDKVLLTLTPQIWKKISSKTAKDRRQGAEAMVTCGLSEWLRWWANIILGC</sequence>
<evidence type="ECO:0008006" key="3">
    <source>
        <dbReference type="Google" id="ProtNLM"/>
    </source>
</evidence>
<dbReference type="EMBL" id="JAUIZM010000007">
    <property type="protein sequence ID" value="KAK1373424.1"/>
    <property type="molecule type" value="Genomic_DNA"/>
</dbReference>
<reference evidence="1" key="1">
    <citation type="submission" date="2023-02" db="EMBL/GenBank/DDBJ databases">
        <title>Genome of toxic invasive species Heracleum sosnowskyi carries increased number of genes despite the absence of recent whole-genome duplications.</title>
        <authorList>
            <person name="Schelkunov M."/>
            <person name="Shtratnikova V."/>
            <person name="Makarenko M."/>
            <person name="Klepikova A."/>
            <person name="Omelchenko D."/>
            <person name="Novikova G."/>
            <person name="Obukhova E."/>
            <person name="Bogdanov V."/>
            <person name="Penin A."/>
            <person name="Logacheva M."/>
        </authorList>
    </citation>
    <scope>NUCLEOTIDE SEQUENCE</scope>
    <source>
        <strain evidence="1">Hsosn_3</strain>
        <tissue evidence="1">Leaf</tissue>
    </source>
</reference>
<keyword evidence="2" id="KW-1185">Reference proteome</keyword>
<accession>A0AAD8HV81</accession>
<name>A0AAD8HV81_9APIA</name>
<dbReference type="AlphaFoldDB" id="A0AAD8HV81"/>
<evidence type="ECO:0000313" key="1">
    <source>
        <dbReference type="EMBL" id="KAK1373424.1"/>
    </source>
</evidence>
<comment type="caution">
    <text evidence="1">The sequence shown here is derived from an EMBL/GenBank/DDBJ whole genome shotgun (WGS) entry which is preliminary data.</text>
</comment>